<gene>
    <name evidence="2" type="ORF">SAMN04489732_13620</name>
</gene>
<keyword evidence="1" id="KW-0812">Transmembrane</keyword>
<evidence type="ECO:0000313" key="2">
    <source>
        <dbReference type="EMBL" id="SEP54063.1"/>
    </source>
</evidence>
<feature type="transmembrane region" description="Helical" evidence="1">
    <location>
        <begin position="53"/>
        <end position="73"/>
    </location>
</feature>
<proteinExistence type="predicted"/>
<sequence>MTAGLDSERENTMAHKDIAARVRAARFDEEPDGVLWNPHLSTARRAWEMRRTVFSRGVPFLGVGGGLFVLIGFAAGSGFAVLGALMLLCGIGVGLGNLRCLVIGRCIHLDGLCRLDEVAGIVLFRCRDFTGMGASAHAIASRVIDAVDELRDTPARAWLDPALPSTAHRLAWEVLGCLDRTRTARILALQLAQRPAHSDLADSLAEAIAALDHRLDDAVQALAGCATLAREWTRALHDAELRHHGEQELRSTRMIAPDDLTAAAESLLLQTFCRVTAARDLTGGGPFPWEQPRSAWSPRAVGRRLAEVARRPGIQRSLVGEGTGLS</sequence>
<keyword evidence="1" id="KW-1133">Transmembrane helix</keyword>
<accession>A0A1H8YPQ2</accession>
<name>A0A1H8YPQ2_9PSEU</name>
<evidence type="ECO:0000313" key="3">
    <source>
        <dbReference type="Proteomes" id="UP000198582"/>
    </source>
</evidence>
<evidence type="ECO:0000256" key="1">
    <source>
        <dbReference type="SAM" id="Phobius"/>
    </source>
</evidence>
<dbReference type="STRING" id="394193.SAMN04489732_13620"/>
<feature type="transmembrane region" description="Helical" evidence="1">
    <location>
        <begin position="79"/>
        <end position="98"/>
    </location>
</feature>
<dbReference type="AlphaFoldDB" id="A0A1H8YPQ2"/>
<dbReference type="Proteomes" id="UP000198582">
    <property type="component" value="Unassembled WGS sequence"/>
</dbReference>
<organism evidence="2 3">
    <name type="scientific">Amycolatopsis saalfeldensis</name>
    <dbReference type="NCBI Taxonomy" id="394193"/>
    <lineage>
        <taxon>Bacteria</taxon>
        <taxon>Bacillati</taxon>
        <taxon>Actinomycetota</taxon>
        <taxon>Actinomycetes</taxon>
        <taxon>Pseudonocardiales</taxon>
        <taxon>Pseudonocardiaceae</taxon>
        <taxon>Amycolatopsis</taxon>
    </lineage>
</organism>
<reference evidence="2 3" key="1">
    <citation type="submission" date="2016-10" db="EMBL/GenBank/DDBJ databases">
        <authorList>
            <person name="de Groot N.N."/>
        </authorList>
    </citation>
    <scope>NUCLEOTIDE SEQUENCE [LARGE SCALE GENOMIC DNA]</scope>
    <source>
        <strain evidence="2 3">DSM 44993</strain>
    </source>
</reference>
<keyword evidence="3" id="KW-1185">Reference proteome</keyword>
<dbReference type="EMBL" id="FOEF01000036">
    <property type="protein sequence ID" value="SEP54063.1"/>
    <property type="molecule type" value="Genomic_DNA"/>
</dbReference>
<keyword evidence="1" id="KW-0472">Membrane</keyword>
<protein>
    <submittedName>
        <fullName evidence="2">Uncharacterized protein</fullName>
    </submittedName>
</protein>